<evidence type="ECO:0000313" key="2">
    <source>
        <dbReference type="Proteomes" id="UP001389717"/>
    </source>
</evidence>
<comment type="caution">
    <text evidence="1">The sequence shown here is derived from an EMBL/GenBank/DDBJ whole genome shotgun (WGS) entry which is preliminary data.</text>
</comment>
<reference evidence="1 2" key="1">
    <citation type="submission" date="2024-04" db="EMBL/GenBank/DDBJ databases">
        <title>Bacillus oryzaecorticis sp. nov., a moderately halophilic bacterium isolated from rice husks.</title>
        <authorList>
            <person name="Zhu H.-S."/>
        </authorList>
    </citation>
    <scope>NUCLEOTIDE SEQUENCE [LARGE SCALE GENOMIC DNA]</scope>
    <source>
        <strain evidence="1 2">ZC255</strain>
    </source>
</reference>
<dbReference type="EMBL" id="JBBYAF010000005">
    <property type="protein sequence ID" value="MEL3971386.1"/>
    <property type="molecule type" value="Genomic_DNA"/>
</dbReference>
<dbReference type="Proteomes" id="UP001389717">
    <property type="component" value="Unassembled WGS sequence"/>
</dbReference>
<dbReference type="RefSeq" id="WP_341980593.1">
    <property type="nucleotide sequence ID" value="NZ_JBBYAF010000005.1"/>
</dbReference>
<protein>
    <submittedName>
        <fullName evidence="1">DUF4309 domain-containing protein</fullName>
    </submittedName>
</protein>
<name>A0ABU9K5N7_9BACI</name>
<sequence length="165" mass="19125">MKKFHMVVCFVIISAFILMTGYELSANEKSDFYEKVESTDLSGETVDSISLSSKKEDVLKRFGLPEKTHEISKPKTTYLVYKDIEFGFKDKEVFRYFFTENHSSHRGITAGESSEKVIETYGPNYYERTDTGANIIGYFDKQHRINIEFSFYENKVTGTIIEKIN</sequence>
<keyword evidence="2" id="KW-1185">Reference proteome</keyword>
<gene>
    <name evidence="1" type="ORF">AAEO50_03760</name>
</gene>
<dbReference type="Pfam" id="PF14172">
    <property type="entry name" value="DUF4309"/>
    <property type="match status" value="1"/>
</dbReference>
<accession>A0ABU9K5N7</accession>
<proteinExistence type="predicted"/>
<dbReference type="InterPro" id="IPR025453">
    <property type="entry name" value="DUF4309"/>
</dbReference>
<organism evidence="1 2">
    <name type="scientific">Rossellomorea oryzaecorticis</name>
    <dbReference type="NCBI Taxonomy" id="1396505"/>
    <lineage>
        <taxon>Bacteria</taxon>
        <taxon>Bacillati</taxon>
        <taxon>Bacillota</taxon>
        <taxon>Bacilli</taxon>
        <taxon>Bacillales</taxon>
        <taxon>Bacillaceae</taxon>
        <taxon>Rossellomorea</taxon>
    </lineage>
</organism>
<evidence type="ECO:0000313" key="1">
    <source>
        <dbReference type="EMBL" id="MEL3971386.1"/>
    </source>
</evidence>